<reference evidence="9 10" key="1">
    <citation type="journal article" date="2012" name="Science">
        <title>The Paleozoic origin of enzymatic lignin decomposition reconstructed from 31 fungal genomes.</title>
        <authorList>
            <person name="Floudas D."/>
            <person name="Binder M."/>
            <person name="Riley R."/>
            <person name="Barry K."/>
            <person name="Blanchette R.A."/>
            <person name="Henrissat B."/>
            <person name="Martinez A.T."/>
            <person name="Otillar R."/>
            <person name="Spatafora J.W."/>
            <person name="Yadav J.S."/>
            <person name="Aerts A."/>
            <person name="Benoit I."/>
            <person name="Boyd A."/>
            <person name="Carlson A."/>
            <person name="Copeland A."/>
            <person name="Coutinho P.M."/>
            <person name="de Vries R.P."/>
            <person name="Ferreira P."/>
            <person name="Findley K."/>
            <person name="Foster B."/>
            <person name="Gaskell J."/>
            <person name="Glotzer D."/>
            <person name="Gorecki P."/>
            <person name="Heitman J."/>
            <person name="Hesse C."/>
            <person name="Hori C."/>
            <person name="Igarashi K."/>
            <person name="Jurgens J.A."/>
            <person name="Kallen N."/>
            <person name="Kersten P."/>
            <person name="Kohler A."/>
            <person name="Kuees U."/>
            <person name="Kumar T.K.A."/>
            <person name="Kuo A."/>
            <person name="LaButti K."/>
            <person name="Larrondo L.F."/>
            <person name="Lindquist E."/>
            <person name="Ling A."/>
            <person name="Lombard V."/>
            <person name="Lucas S."/>
            <person name="Lundell T."/>
            <person name="Martin R."/>
            <person name="McLaughlin D.J."/>
            <person name="Morgenstern I."/>
            <person name="Morin E."/>
            <person name="Murat C."/>
            <person name="Nagy L.G."/>
            <person name="Nolan M."/>
            <person name="Ohm R.A."/>
            <person name="Patyshakuliyeva A."/>
            <person name="Rokas A."/>
            <person name="Ruiz-Duenas F.J."/>
            <person name="Sabat G."/>
            <person name="Salamov A."/>
            <person name="Samejima M."/>
            <person name="Schmutz J."/>
            <person name="Slot J.C."/>
            <person name="St John F."/>
            <person name="Stenlid J."/>
            <person name="Sun H."/>
            <person name="Sun S."/>
            <person name="Syed K."/>
            <person name="Tsang A."/>
            <person name="Wiebenga A."/>
            <person name="Young D."/>
            <person name="Pisabarro A."/>
            <person name="Eastwood D.C."/>
            <person name="Martin F."/>
            <person name="Cullen D."/>
            <person name="Grigoriev I.V."/>
            <person name="Hibbett D.S."/>
        </authorList>
    </citation>
    <scope>NUCLEOTIDE SEQUENCE [LARGE SCALE GENOMIC DNA]</scope>
    <source>
        <strain evidence="9 10">DJM-731 SS1</strain>
    </source>
</reference>
<keyword evidence="10" id="KW-1185">Reference proteome</keyword>
<evidence type="ECO:0000313" key="10">
    <source>
        <dbReference type="Proteomes" id="UP000030653"/>
    </source>
</evidence>
<evidence type="ECO:0000256" key="7">
    <source>
        <dbReference type="SAM" id="MobiDB-lite"/>
    </source>
</evidence>
<evidence type="ECO:0000256" key="2">
    <source>
        <dbReference type="ARBA" id="ARBA00022692"/>
    </source>
</evidence>
<evidence type="ECO:0000256" key="4">
    <source>
        <dbReference type="ARBA" id="ARBA00023098"/>
    </source>
</evidence>
<protein>
    <recommendedName>
        <fullName evidence="11">Phospholipid/glycerol acyltransferase domain-containing protein</fullName>
    </recommendedName>
</protein>
<dbReference type="OrthoDB" id="272512at2759"/>
<dbReference type="PANTHER" id="PTHR23063:SF60">
    <property type="entry name" value="LYSOPHOSPHATIDIC ACID:OLEOYL-COA ACYLTRANSFERASE 1"/>
    <property type="match status" value="1"/>
</dbReference>
<evidence type="ECO:0000256" key="1">
    <source>
        <dbReference type="ARBA" id="ARBA00022679"/>
    </source>
</evidence>
<keyword evidence="3 8" id="KW-1133">Transmembrane helix</keyword>
<dbReference type="GO" id="GO:0006629">
    <property type="term" value="P:lipid metabolic process"/>
    <property type="evidence" value="ECO:0007669"/>
    <property type="project" value="UniProtKB-KW"/>
</dbReference>
<proteinExistence type="predicted"/>
<keyword evidence="4" id="KW-0443">Lipid metabolism</keyword>
<dbReference type="GeneID" id="63684636"/>
<keyword evidence="6" id="KW-0012">Acyltransferase</keyword>
<feature type="region of interest" description="Disordered" evidence="7">
    <location>
        <begin position="158"/>
        <end position="179"/>
    </location>
</feature>
<gene>
    <name evidence="9" type="ORF">DACRYDRAFT_113146</name>
</gene>
<dbReference type="RefSeq" id="XP_040633330.1">
    <property type="nucleotide sequence ID" value="XM_040769574.1"/>
</dbReference>
<feature type="transmembrane region" description="Helical" evidence="8">
    <location>
        <begin position="28"/>
        <end position="50"/>
    </location>
</feature>
<sequence>MEKFSAYRDPGTGIHPFLPPTSPNPPTALHTALIPLRALVAVLRVVFLLAVGIVWSAVRLVSLLLIPIWPLYILLATSLDASLAQSCFLILGFHISSEIVALNRSKAKDISHARWRPKRGDLIVSNWISWIEIIWFAAKYRATFVLPLAAAPAAPAAATSSPISSTGRRTGTGSAAISLPPPVSSQPRAPILGFRRVSLFQMLSAVGSTPPFPGSEGEPLEEIRKRARGPLVVFPECTTSNGRAVLRFAEVFGGSVVPPKEYHVWLVCVKCEPPTNFQPSLALSTPTSLRTVLLTLLSSLSLQPVHLRLLNPAESPSSQTFVVSQYVTPGMRDPLSECCAALIAQVGRMRRTGMGWEDKVGFLEFYRGREGKKRQ</sequence>
<organism evidence="9 10">
    <name type="scientific">Dacryopinax primogenitus (strain DJM 731)</name>
    <name type="common">Brown rot fungus</name>
    <dbReference type="NCBI Taxonomy" id="1858805"/>
    <lineage>
        <taxon>Eukaryota</taxon>
        <taxon>Fungi</taxon>
        <taxon>Dikarya</taxon>
        <taxon>Basidiomycota</taxon>
        <taxon>Agaricomycotina</taxon>
        <taxon>Dacrymycetes</taxon>
        <taxon>Dacrymycetales</taxon>
        <taxon>Dacrymycetaceae</taxon>
        <taxon>Dacryopinax</taxon>
    </lineage>
</organism>
<dbReference type="AlphaFoldDB" id="M5G891"/>
<dbReference type="OMA" id="WFRFLWD"/>
<evidence type="ECO:0000256" key="5">
    <source>
        <dbReference type="ARBA" id="ARBA00023136"/>
    </source>
</evidence>
<dbReference type="HOGENOM" id="CLU_048121_2_0_1"/>
<evidence type="ECO:0000256" key="8">
    <source>
        <dbReference type="SAM" id="Phobius"/>
    </source>
</evidence>
<evidence type="ECO:0008006" key="11">
    <source>
        <dbReference type="Google" id="ProtNLM"/>
    </source>
</evidence>
<keyword evidence="5 8" id="KW-0472">Membrane</keyword>
<dbReference type="GO" id="GO:0016746">
    <property type="term" value="F:acyltransferase activity"/>
    <property type="evidence" value="ECO:0007669"/>
    <property type="project" value="UniProtKB-KW"/>
</dbReference>
<dbReference type="STRING" id="1858805.M5G891"/>
<feature type="transmembrane region" description="Helical" evidence="8">
    <location>
        <begin position="57"/>
        <end position="77"/>
    </location>
</feature>
<evidence type="ECO:0000313" key="9">
    <source>
        <dbReference type="EMBL" id="EJU06436.1"/>
    </source>
</evidence>
<feature type="compositionally biased region" description="Polar residues" evidence="7">
    <location>
        <begin position="159"/>
        <end position="175"/>
    </location>
</feature>
<keyword evidence="1" id="KW-0808">Transferase</keyword>
<evidence type="ECO:0000256" key="6">
    <source>
        <dbReference type="ARBA" id="ARBA00023315"/>
    </source>
</evidence>
<dbReference type="PANTHER" id="PTHR23063">
    <property type="entry name" value="PHOSPHOLIPID ACYLTRANSFERASE"/>
    <property type="match status" value="1"/>
</dbReference>
<evidence type="ECO:0000256" key="3">
    <source>
        <dbReference type="ARBA" id="ARBA00022989"/>
    </source>
</evidence>
<name>M5G891_DACPD</name>
<dbReference type="Proteomes" id="UP000030653">
    <property type="component" value="Unassembled WGS sequence"/>
</dbReference>
<dbReference type="EMBL" id="JH795855">
    <property type="protein sequence ID" value="EJU06436.1"/>
    <property type="molecule type" value="Genomic_DNA"/>
</dbReference>
<keyword evidence="2 8" id="KW-0812">Transmembrane</keyword>
<accession>M5G891</accession>